<gene>
    <name evidence="1" type="ORF">S06H3_29598</name>
</gene>
<accession>X1LSK1</accession>
<name>X1LSK1_9ZZZZ</name>
<evidence type="ECO:0000313" key="1">
    <source>
        <dbReference type="EMBL" id="GAI22352.1"/>
    </source>
</evidence>
<proteinExistence type="predicted"/>
<sequence>ANTCELFRANMKKLQRLDLKFMLGWINIIKWMTKF</sequence>
<organism evidence="1">
    <name type="scientific">marine sediment metagenome</name>
    <dbReference type="NCBI Taxonomy" id="412755"/>
    <lineage>
        <taxon>unclassified sequences</taxon>
        <taxon>metagenomes</taxon>
        <taxon>ecological metagenomes</taxon>
    </lineage>
</organism>
<comment type="caution">
    <text evidence="1">The sequence shown here is derived from an EMBL/GenBank/DDBJ whole genome shotgun (WGS) entry which is preliminary data.</text>
</comment>
<protein>
    <submittedName>
        <fullName evidence="1">Uncharacterized protein</fullName>
    </submittedName>
</protein>
<reference evidence="1" key="1">
    <citation type="journal article" date="2014" name="Front. Microbiol.">
        <title>High frequency of phylogenetically diverse reductive dehalogenase-homologous genes in deep subseafloor sedimentary metagenomes.</title>
        <authorList>
            <person name="Kawai M."/>
            <person name="Futagami T."/>
            <person name="Toyoda A."/>
            <person name="Takaki Y."/>
            <person name="Nishi S."/>
            <person name="Hori S."/>
            <person name="Arai W."/>
            <person name="Tsubouchi T."/>
            <person name="Morono Y."/>
            <person name="Uchiyama I."/>
            <person name="Ito T."/>
            <person name="Fujiyama A."/>
            <person name="Inagaki F."/>
            <person name="Takami H."/>
        </authorList>
    </citation>
    <scope>NUCLEOTIDE SEQUENCE</scope>
    <source>
        <strain evidence="1">Expedition CK06-06</strain>
    </source>
</reference>
<dbReference type="EMBL" id="BARV01017352">
    <property type="protein sequence ID" value="GAI22352.1"/>
    <property type="molecule type" value="Genomic_DNA"/>
</dbReference>
<dbReference type="AlphaFoldDB" id="X1LSK1"/>
<feature type="non-terminal residue" evidence="1">
    <location>
        <position position="1"/>
    </location>
</feature>